<dbReference type="Proteomes" id="UP001165189">
    <property type="component" value="Unassembled WGS sequence"/>
</dbReference>
<proteinExistence type="predicted"/>
<dbReference type="EMBL" id="BSYB01000049">
    <property type="protein sequence ID" value="GMG51502.1"/>
    <property type="molecule type" value="Genomic_DNA"/>
</dbReference>
<evidence type="ECO:0000256" key="1">
    <source>
        <dbReference type="SAM" id="MobiDB-lite"/>
    </source>
</evidence>
<reference evidence="2" key="1">
    <citation type="submission" date="2023-04" db="EMBL/GenBank/DDBJ databases">
        <title>Aspergillus oryzae var. brunneus NBRC 4377.</title>
        <authorList>
            <person name="Ichikawa N."/>
            <person name="Sato H."/>
            <person name="Tonouchi N."/>
        </authorList>
    </citation>
    <scope>NUCLEOTIDE SEQUENCE</scope>
    <source>
        <strain evidence="2">NBRC 4377</strain>
    </source>
</reference>
<protein>
    <submittedName>
        <fullName evidence="2">Unnamed protein product</fullName>
    </submittedName>
</protein>
<evidence type="ECO:0000313" key="3">
    <source>
        <dbReference type="Proteomes" id="UP001165189"/>
    </source>
</evidence>
<feature type="region of interest" description="Disordered" evidence="1">
    <location>
        <begin position="316"/>
        <end position="347"/>
    </location>
</feature>
<name>A0ABQ6L7R8_ASPOZ</name>
<gene>
    <name evidence="2" type="ORF">Aory05_000995800</name>
</gene>
<organism evidence="2 3">
    <name type="scientific">Aspergillus oryzae var. brunneus</name>
    <dbReference type="NCBI Taxonomy" id="332754"/>
    <lineage>
        <taxon>Eukaryota</taxon>
        <taxon>Fungi</taxon>
        <taxon>Dikarya</taxon>
        <taxon>Ascomycota</taxon>
        <taxon>Pezizomycotina</taxon>
        <taxon>Eurotiomycetes</taxon>
        <taxon>Eurotiomycetidae</taxon>
        <taxon>Eurotiales</taxon>
        <taxon>Aspergillaceae</taxon>
        <taxon>Aspergillus</taxon>
        <taxon>Aspergillus subgen. Circumdati</taxon>
    </lineage>
</organism>
<accession>A0ABQ6L7R8</accession>
<feature type="compositionally biased region" description="Basic and acidic residues" evidence="1">
    <location>
        <begin position="324"/>
        <end position="336"/>
    </location>
</feature>
<keyword evidence="3" id="KW-1185">Reference proteome</keyword>
<evidence type="ECO:0000313" key="2">
    <source>
        <dbReference type="EMBL" id="GMG51502.1"/>
    </source>
</evidence>
<comment type="caution">
    <text evidence="2">The sequence shown here is derived from an EMBL/GenBank/DDBJ whole genome shotgun (WGS) entry which is preliminary data.</text>
</comment>
<sequence length="347" mass="35616">MVLVLGQSIAGSEVWGVTGGSIVGDVHAGCYSSLKAHVVRGLNAVLNQDRVVLVIRQVNIGNLRAARLRHAEDTAPTAARDNVVDKHIGRVAAVRKLAVVVGHTEGRVSIPSGHVVAVDGPDLRVGRGLQQQAAFADVPRNHLVDGEAVDVPGFDGVAARARHADDVHADVGVGRLIAFEPDAQPAAEVHRDLAKGQPRDAVEAQAEVGCPGEAEVGNLHVRRVERFDRAAAVAGDVDCAAAFENLPAADADDALADGPGSNHRETLALADGIQGCLDRGVVVRSGVDLLRAYGGRVGAVGAVDGGIGGAGTALGRDCGGQGQRGRDEGEPVHGDPVDSVVADESVR</sequence>